<evidence type="ECO:0000313" key="1">
    <source>
        <dbReference type="EMBL" id="MBX54704.1"/>
    </source>
</evidence>
<protein>
    <submittedName>
        <fullName evidence="1">Uncharacterized protein</fullName>
    </submittedName>
</protein>
<accession>A0A2P2PIW8</accession>
<sequence>MEKYDYAQVKYRYTMSLTTRRRLCFFIEIVISIHLHLRYGNWEEVDCLELLCTVMCPFCSSSVVLGLAEQYSD</sequence>
<name>A0A2P2PIW8_RHIMU</name>
<reference evidence="1" key="1">
    <citation type="submission" date="2018-02" db="EMBL/GenBank/DDBJ databases">
        <title>Rhizophora mucronata_Transcriptome.</title>
        <authorList>
            <person name="Meera S.P."/>
            <person name="Sreeshan A."/>
            <person name="Augustine A."/>
        </authorList>
    </citation>
    <scope>NUCLEOTIDE SEQUENCE</scope>
    <source>
        <tissue evidence="1">Leaf</tissue>
    </source>
</reference>
<organism evidence="1">
    <name type="scientific">Rhizophora mucronata</name>
    <name type="common">Asiatic mangrove</name>
    <dbReference type="NCBI Taxonomy" id="61149"/>
    <lineage>
        <taxon>Eukaryota</taxon>
        <taxon>Viridiplantae</taxon>
        <taxon>Streptophyta</taxon>
        <taxon>Embryophyta</taxon>
        <taxon>Tracheophyta</taxon>
        <taxon>Spermatophyta</taxon>
        <taxon>Magnoliopsida</taxon>
        <taxon>eudicotyledons</taxon>
        <taxon>Gunneridae</taxon>
        <taxon>Pentapetalae</taxon>
        <taxon>rosids</taxon>
        <taxon>fabids</taxon>
        <taxon>Malpighiales</taxon>
        <taxon>Rhizophoraceae</taxon>
        <taxon>Rhizophora</taxon>
    </lineage>
</organism>
<dbReference type="EMBL" id="GGEC01074220">
    <property type="protein sequence ID" value="MBX54704.1"/>
    <property type="molecule type" value="Transcribed_RNA"/>
</dbReference>
<dbReference type="AlphaFoldDB" id="A0A2P2PIW8"/>
<proteinExistence type="predicted"/>